<organism evidence="1 2">
    <name type="scientific">Rhabditophanes sp. KR3021</name>
    <dbReference type="NCBI Taxonomy" id="114890"/>
    <lineage>
        <taxon>Eukaryota</taxon>
        <taxon>Metazoa</taxon>
        <taxon>Ecdysozoa</taxon>
        <taxon>Nematoda</taxon>
        <taxon>Chromadorea</taxon>
        <taxon>Rhabditida</taxon>
        <taxon>Tylenchina</taxon>
        <taxon>Panagrolaimomorpha</taxon>
        <taxon>Strongyloidoidea</taxon>
        <taxon>Alloionematidae</taxon>
        <taxon>Rhabditophanes</taxon>
    </lineage>
</organism>
<protein>
    <submittedName>
        <fullName evidence="2">Fork-head domain-containing protein</fullName>
    </submittedName>
</protein>
<accession>A0AC35U7F7</accession>
<evidence type="ECO:0000313" key="1">
    <source>
        <dbReference type="Proteomes" id="UP000095286"/>
    </source>
</evidence>
<dbReference type="WBParaSite" id="RSKR_0000852400.1">
    <property type="protein sequence ID" value="RSKR_0000852400.1"/>
    <property type="gene ID" value="RSKR_0000852400"/>
</dbReference>
<dbReference type="Proteomes" id="UP000095286">
    <property type="component" value="Unplaced"/>
</dbReference>
<name>A0AC35U7F7_9BILA</name>
<reference evidence="2" key="1">
    <citation type="submission" date="2016-11" db="UniProtKB">
        <authorList>
            <consortium name="WormBaseParasite"/>
        </authorList>
    </citation>
    <scope>IDENTIFICATION</scope>
    <source>
        <strain evidence="2">KR3021</strain>
    </source>
</reference>
<sequence length="248" mass="25759">MAILCTKNPGFSFCNSNSVRSLASSAIRRSPAIRNSHDPFSETETKSVNADPSPFEDIVTRAPPSSTPRKGHKVVSGPMYNIYPILYPKNEDYCPQMSRIFAWTCQPSKPLRGDLVEFCKEYSIFCNVPNTHRLRGPGTGPRPDAGHGQGHIDISSNFGFSIGSVPGLEVNAGWGVDVGPIPGVGDSVDVGINGGVGLLGAKSPLAFRRGMDNPDQKGSGGIVGITGGVGVNPGGGVGPIGVASGIGV</sequence>
<proteinExistence type="predicted"/>
<evidence type="ECO:0000313" key="2">
    <source>
        <dbReference type="WBParaSite" id="RSKR_0000852400.1"/>
    </source>
</evidence>